<dbReference type="Proteomes" id="UP000016933">
    <property type="component" value="Unassembled WGS sequence"/>
</dbReference>
<evidence type="ECO:0000256" key="1">
    <source>
        <dbReference type="SAM" id="MobiDB-lite"/>
    </source>
</evidence>
<reference evidence="4" key="1">
    <citation type="journal article" date="2012" name="PLoS Genet.">
        <title>The genomes of the fungal plant pathogens Cladosporium fulvum and Dothistroma septosporum reveal adaptation to different hosts and lifestyles but also signatures of common ancestry.</title>
        <authorList>
            <person name="de Wit P.J.G.M."/>
            <person name="van der Burgt A."/>
            <person name="Oekmen B."/>
            <person name="Stergiopoulos I."/>
            <person name="Abd-Elsalam K.A."/>
            <person name="Aerts A.L."/>
            <person name="Bahkali A.H."/>
            <person name="Beenen H.G."/>
            <person name="Chettri P."/>
            <person name="Cox M.P."/>
            <person name="Datema E."/>
            <person name="de Vries R.P."/>
            <person name="Dhillon B."/>
            <person name="Ganley A.R."/>
            <person name="Griffiths S.A."/>
            <person name="Guo Y."/>
            <person name="Hamelin R.C."/>
            <person name="Henrissat B."/>
            <person name="Kabir M.S."/>
            <person name="Jashni M.K."/>
            <person name="Kema G."/>
            <person name="Klaubauf S."/>
            <person name="Lapidus A."/>
            <person name="Levasseur A."/>
            <person name="Lindquist E."/>
            <person name="Mehrabi R."/>
            <person name="Ohm R.A."/>
            <person name="Owen T.J."/>
            <person name="Salamov A."/>
            <person name="Schwelm A."/>
            <person name="Schijlen E."/>
            <person name="Sun H."/>
            <person name="van den Burg H.A."/>
            <person name="van Ham R.C.H.J."/>
            <person name="Zhang S."/>
            <person name="Goodwin S.B."/>
            <person name="Grigoriev I.V."/>
            <person name="Collemare J."/>
            <person name="Bradshaw R.E."/>
        </authorList>
    </citation>
    <scope>NUCLEOTIDE SEQUENCE [LARGE SCALE GENOMIC DNA]</scope>
    <source>
        <strain evidence="4">NZE10 / CBS 128990</strain>
    </source>
</reference>
<organism evidence="3 4">
    <name type="scientific">Dothistroma septosporum (strain NZE10 / CBS 128990)</name>
    <name type="common">Red band needle blight fungus</name>
    <name type="synonym">Mycosphaerella pini</name>
    <dbReference type="NCBI Taxonomy" id="675120"/>
    <lineage>
        <taxon>Eukaryota</taxon>
        <taxon>Fungi</taxon>
        <taxon>Dikarya</taxon>
        <taxon>Ascomycota</taxon>
        <taxon>Pezizomycotina</taxon>
        <taxon>Dothideomycetes</taxon>
        <taxon>Dothideomycetidae</taxon>
        <taxon>Mycosphaerellales</taxon>
        <taxon>Mycosphaerellaceae</taxon>
        <taxon>Dothistroma</taxon>
    </lineage>
</organism>
<keyword evidence="2" id="KW-0732">Signal</keyword>
<sequence>MGSGLALRFGMLWVGYLGTINTTVLEASTAPSLTDIGRQTRPQRVANTEGHGVEDSKMRNTSTLLPPSRTTITPKDQKGVLKPQLWQTEFNDLLVCCITPCDAALGGNLREAQNNATSPMRARRILPSTPHWSCQARQALSLNFREVAPNAETPPDTSEAYAVNC</sequence>
<evidence type="ECO:0000313" key="3">
    <source>
        <dbReference type="EMBL" id="EME46583.1"/>
    </source>
</evidence>
<feature type="chain" id="PRO_5004109608" evidence="2">
    <location>
        <begin position="23"/>
        <end position="165"/>
    </location>
</feature>
<accession>N1PUG1</accession>
<evidence type="ECO:0000313" key="4">
    <source>
        <dbReference type="Proteomes" id="UP000016933"/>
    </source>
</evidence>
<name>N1PUG1_DOTSN</name>
<keyword evidence="4" id="KW-1185">Reference proteome</keyword>
<evidence type="ECO:0000256" key="2">
    <source>
        <dbReference type="SAM" id="SignalP"/>
    </source>
</evidence>
<dbReference type="AlphaFoldDB" id="N1PUG1"/>
<reference evidence="3 4" key="2">
    <citation type="journal article" date="2012" name="PLoS Pathog.">
        <title>Diverse lifestyles and strategies of plant pathogenesis encoded in the genomes of eighteen Dothideomycetes fungi.</title>
        <authorList>
            <person name="Ohm R.A."/>
            <person name="Feau N."/>
            <person name="Henrissat B."/>
            <person name="Schoch C.L."/>
            <person name="Horwitz B.A."/>
            <person name="Barry K.W."/>
            <person name="Condon B.J."/>
            <person name="Copeland A.C."/>
            <person name="Dhillon B."/>
            <person name="Glaser F."/>
            <person name="Hesse C.N."/>
            <person name="Kosti I."/>
            <person name="LaButti K."/>
            <person name="Lindquist E.A."/>
            <person name="Lucas S."/>
            <person name="Salamov A.A."/>
            <person name="Bradshaw R.E."/>
            <person name="Ciuffetti L."/>
            <person name="Hamelin R.C."/>
            <person name="Kema G.H.J."/>
            <person name="Lawrence C."/>
            <person name="Scott J.A."/>
            <person name="Spatafora J.W."/>
            <person name="Turgeon B.G."/>
            <person name="de Wit P.J.G.M."/>
            <person name="Zhong S."/>
            <person name="Goodwin S.B."/>
            <person name="Grigoriev I.V."/>
        </authorList>
    </citation>
    <scope>NUCLEOTIDE SEQUENCE [LARGE SCALE GENOMIC DNA]</scope>
    <source>
        <strain evidence="4">NZE10 / CBS 128990</strain>
    </source>
</reference>
<gene>
    <name evidence="3" type="ORF">DOTSEDRAFT_22635</name>
</gene>
<proteinExistence type="predicted"/>
<feature type="signal peptide" evidence="2">
    <location>
        <begin position="1"/>
        <end position="22"/>
    </location>
</feature>
<dbReference type="HOGENOM" id="CLU_1610715_0_0_1"/>
<feature type="region of interest" description="Disordered" evidence="1">
    <location>
        <begin position="35"/>
        <end position="65"/>
    </location>
</feature>
<protein>
    <submittedName>
        <fullName evidence="3">Uncharacterized protein</fullName>
    </submittedName>
</protein>
<dbReference type="EMBL" id="KB446537">
    <property type="protein sequence ID" value="EME46583.1"/>
    <property type="molecule type" value="Genomic_DNA"/>
</dbReference>